<proteinExistence type="predicted"/>
<evidence type="ECO:0000256" key="1">
    <source>
        <dbReference type="SAM" id="MobiDB-lite"/>
    </source>
</evidence>
<feature type="compositionally biased region" description="Pro residues" evidence="1">
    <location>
        <begin position="41"/>
        <end position="51"/>
    </location>
</feature>
<protein>
    <submittedName>
        <fullName evidence="3">Uncharacterized protein</fullName>
    </submittedName>
</protein>
<reference evidence="4" key="1">
    <citation type="journal article" date="2019" name="Int. J. Syst. Evol. Microbiol.">
        <title>The Global Catalogue of Microorganisms (GCM) 10K type strain sequencing project: providing services to taxonomists for standard genome sequencing and annotation.</title>
        <authorList>
            <consortium name="The Broad Institute Genomics Platform"/>
            <consortium name="The Broad Institute Genome Sequencing Center for Infectious Disease"/>
            <person name="Wu L."/>
            <person name="Ma J."/>
        </authorList>
    </citation>
    <scope>NUCLEOTIDE SEQUENCE [LARGE SCALE GENOMIC DNA]</scope>
    <source>
        <strain evidence="4">JCM 17906</strain>
    </source>
</reference>
<sequence>MTGVGRALGALVLGSLLVLAGCTGSPPPGGTPATSPATSTAPPPSTVPPAATPTTTPTFRFQALWPFADEAEAARWQSAYREGGHQPWHLDPGDTALGFAGALGLTGIDRVTSTEAGADEAWIGVGFALPDGRPTTAAVVHLARLGTGTDAPWEAVGTRDTDLTLDIPAYGVRVSAPFTVGGQITGVDESLRVQVRAAGTAALLGQACCLPAGGERRRWSTTVGASGRGTATVVVSTGGHVADVERFAVTAVLLG</sequence>
<evidence type="ECO:0000313" key="3">
    <source>
        <dbReference type="EMBL" id="GAA4551146.1"/>
    </source>
</evidence>
<feature type="region of interest" description="Disordered" evidence="1">
    <location>
        <begin position="27"/>
        <end position="55"/>
    </location>
</feature>
<keyword evidence="2" id="KW-0732">Signal</keyword>
<name>A0ABP8RWH8_9PSEU</name>
<accession>A0ABP8RWH8</accession>
<evidence type="ECO:0000256" key="2">
    <source>
        <dbReference type="SAM" id="SignalP"/>
    </source>
</evidence>
<comment type="caution">
    <text evidence="3">The sequence shown here is derived from an EMBL/GenBank/DDBJ whole genome shotgun (WGS) entry which is preliminary data.</text>
</comment>
<dbReference type="PROSITE" id="PS51257">
    <property type="entry name" value="PROKAR_LIPOPROTEIN"/>
    <property type="match status" value="1"/>
</dbReference>
<feature type="signal peptide" evidence="2">
    <location>
        <begin position="1"/>
        <end position="20"/>
    </location>
</feature>
<organism evidence="3 4">
    <name type="scientific">Pseudonocardia xishanensis</name>
    <dbReference type="NCBI Taxonomy" id="630995"/>
    <lineage>
        <taxon>Bacteria</taxon>
        <taxon>Bacillati</taxon>
        <taxon>Actinomycetota</taxon>
        <taxon>Actinomycetes</taxon>
        <taxon>Pseudonocardiales</taxon>
        <taxon>Pseudonocardiaceae</taxon>
        <taxon>Pseudonocardia</taxon>
    </lineage>
</organism>
<feature type="chain" id="PRO_5047087427" evidence="2">
    <location>
        <begin position="21"/>
        <end position="255"/>
    </location>
</feature>
<gene>
    <name evidence="3" type="ORF">GCM10023175_42410</name>
</gene>
<feature type="compositionally biased region" description="Low complexity" evidence="1">
    <location>
        <begin position="31"/>
        <end position="40"/>
    </location>
</feature>
<dbReference type="Proteomes" id="UP001501598">
    <property type="component" value="Unassembled WGS sequence"/>
</dbReference>
<keyword evidence="4" id="KW-1185">Reference proteome</keyword>
<dbReference type="RefSeq" id="WP_345421245.1">
    <property type="nucleotide sequence ID" value="NZ_BAABGT010000065.1"/>
</dbReference>
<dbReference type="EMBL" id="BAABGT010000065">
    <property type="protein sequence ID" value="GAA4551146.1"/>
    <property type="molecule type" value="Genomic_DNA"/>
</dbReference>
<evidence type="ECO:0000313" key="4">
    <source>
        <dbReference type="Proteomes" id="UP001501598"/>
    </source>
</evidence>